<dbReference type="InterPro" id="IPR050661">
    <property type="entry name" value="BglG_antiterminators"/>
</dbReference>
<dbReference type="Pfam" id="PF00874">
    <property type="entry name" value="PRD"/>
    <property type="match status" value="1"/>
</dbReference>
<evidence type="ECO:0000256" key="4">
    <source>
        <dbReference type="ARBA" id="ARBA00023163"/>
    </source>
</evidence>
<evidence type="ECO:0000256" key="1">
    <source>
        <dbReference type="ARBA" id="ARBA00022737"/>
    </source>
</evidence>
<evidence type="ECO:0000313" key="7">
    <source>
        <dbReference type="EMBL" id="BDG68452.1"/>
    </source>
</evidence>
<gene>
    <name evidence="7" type="ORF">ENLAB_20160</name>
</gene>
<dbReference type="Gene3D" id="1.10.10.10">
    <property type="entry name" value="Winged helix-like DNA-binding domain superfamily/Winged helix DNA-binding domain"/>
    <property type="match status" value="1"/>
</dbReference>
<dbReference type="InterPro" id="IPR011608">
    <property type="entry name" value="PRD"/>
</dbReference>
<dbReference type="GeneID" id="83458022"/>
<dbReference type="SUPFAM" id="SSF63520">
    <property type="entry name" value="PTS-regulatory domain, PRD"/>
    <property type="match status" value="1"/>
</dbReference>
<evidence type="ECO:0000259" key="6">
    <source>
        <dbReference type="Pfam" id="PF05043"/>
    </source>
</evidence>
<evidence type="ECO:0000256" key="3">
    <source>
        <dbReference type="ARBA" id="ARBA00023159"/>
    </source>
</evidence>
<dbReference type="Gene3D" id="1.10.1790.10">
    <property type="entry name" value="PRD domain"/>
    <property type="match status" value="1"/>
</dbReference>
<dbReference type="PANTHER" id="PTHR30185:SF18">
    <property type="entry name" value="TRANSCRIPTIONAL REGULATOR MTLR"/>
    <property type="match status" value="1"/>
</dbReference>
<name>A0ABM7XTL4_9ENTE</name>
<organism evidence="7 8">
    <name type="scientific">Enterococcus innesii</name>
    <dbReference type="NCBI Taxonomy" id="2839759"/>
    <lineage>
        <taxon>Bacteria</taxon>
        <taxon>Bacillati</taxon>
        <taxon>Bacillota</taxon>
        <taxon>Bacilli</taxon>
        <taxon>Lactobacillales</taxon>
        <taxon>Enterococcaceae</taxon>
        <taxon>Enterococcus</taxon>
    </lineage>
</organism>
<feature type="domain" description="PRD" evidence="5">
    <location>
        <begin position="180"/>
        <end position="262"/>
    </location>
</feature>
<keyword evidence="1" id="KW-0677">Repeat</keyword>
<keyword evidence="3" id="KW-0010">Activator</keyword>
<evidence type="ECO:0000256" key="2">
    <source>
        <dbReference type="ARBA" id="ARBA00023015"/>
    </source>
</evidence>
<dbReference type="EMBL" id="AP025635">
    <property type="protein sequence ID" value="BDG68452.1"/>
    <property type="molecule type" value="Genomic_DNA"/>
</dbReference>
<accession>A0ABM7XTL4</accession>
<evidence type="ECO:0000313" key="8">
    <source>
        <dbReference type="Proteomes" id="UP000831692"/>
    </source>
</evidence>
<sequence length="495" mass="58904">MKTFQLKFMKNRSLVRWLQLLDEFEKNPTCTLNDLAKITKSSTRTVITDIASIRNYFSDSIEIHAAKVGYFFEELDHESYRRKKQAMVKDEPIFLIFESIFFNEVQSLMDWSLSLNLSEQSLLSYFKKIEIYLHPFNLRLKTNPVTFAGSEIDIRKFFCLFYYESDININTIFPSINVQEAIKEITTLLQAKQMQSSSFSYFAYVLYISIERSKRGLLAKPSSELYELIKKNNLLSQYQELQKIMQRHFNYELPKAEAVYIFTCIICRRKINSPSCEEFCRTYNYWPEIKQIVSDFYAENQGNSLDERKDFLWLESFFIVVKLRELLSLTMNINIDDLNQFVKEKFAKEYQKNYDFLFTHTLVKKLYSRKYLDDFCASLTMYMESIKEANWGSPRTIAVIFEGNEYVCEYAENIIRRYLGAYHTMYYPDSNELSHEYLKEKNIELLITNYSEYATEYLLDVESILLKPIPDASDWNRLLNKINTRILRLVVLDNN</sequence>
<dbReference type="PANTHER" id="PTHR30185">
    <property type="entry name" value="CRYPTIC BETA-GLUCOSIDE BGL OPERON ANTITERMINATOR"/>
    <property type="match status" value="1"/>
</dbReference>
<feature type="domain" description="Mga helix-turn-helix" evidence="6">
    <location>
        <begin position="85"/>
        <end position="162"/>
    </location>
</feature>
<keyword evidence="4" id="KW-0804">Transcription</keyword>
<dbReference type="RefSeq" id="WP_194194992.1">
    <property type="nucleotide sequence ID" value="NZ_AP025635.1"/>
</dbReference>
<evidence type="ECO:0008006" key="9">
    <source>
        <dbReference type="Google" id="ProtNLM"/>
    </source>
</evidence>
<keyword evidence="2" id="KW-0805">Transcription regulation</keyword>
<protein>
    <recommendedName>
        <fullName evidence="9">M protein trans-acting positive regulator</fullName>
    </recommendedName>
</protein>
<proteinExistence type="predicted"/>
<reference evidence="7 8" key="1">
    <citation type="submission" date="2022-03" db="EMBL/GenBank/DDBJ databases">
        <title>Complete genome sequence of Enterococcus innesii DB-1.</title>
        <authorList>
            <person name="Fukuda D."/>
            <person name="Nolasco-Hipolito C."/>
        </authorList>
    </citation>
    <scope>NUCLEOTIDE SEQUENCE [LARGE SCALE GENOMIC DNA]</scope>
    <source>
        <strain evidence="7 8">DB-1</strain>
    </source>
</reference>
<dbReference type="Proteomes" id="UP000831692">
    <property type="component" value="Chromosome"/>
</dbReference>
<dbReference type="InterPro" id="IPR036388">
    <property type="entry name" value="WH-like_DNA-bd_sf"/>
</dbReference>
<dbReference type="Pfam" id="PF05043">
    <property type="entry name" value="Mga"/>
    <property type="match status" value="1"/>
</dbReference>
<keyword evidence="8" id="KW-1185">Reference proteome</keyword>
<evidence type="ECO:0000259" key="5">
    <source>
        <dbReference type="Pfam" id="PF00874"/>
    </source>
</evidence>
<dbReference type="InterPro" id="IPR007737">
    <property type="entry name" value="Mga_HTH"/>
</dbReference>
<dbReference type="InterPro" id="IPR036634">
    <property type="entry name" value="PRD_sf"/>
</dbReference>